<dbReference type="PRINTS" id="PR00368">
    <property type="entry name" value="FADPNR"/>
</dbReference>
<dbReference type="InterPro" id="IPR041854">
    <property type="entry name" value="BFD-like_2Fe2S-bd_dom_sf"/>
</dbReference>
<dbReference type="PANTHER" id="PTHR42949:SF3">
    <property type="entry name" value="ANAEROBIC GLYCEROL-3-PHOSPHATE DEHYDROGENASE SUBUNIT B"/>
    <property type="match status" value="1"/>
</dbReference>
<proteinExistence type="predicted"/>
<dbReference type="Proteomes" id="UP001596107">
    <property type="component" value="Unassembled WGS sequence"/>
</dbReference>
<organism evidence="4 5">
    <name type="scientific">Nitratireductor kimnyeongensis</name>
    <dbReference type="NCBI Taxonomy" id="430679"/>
    <lineage>
        <taxon>Bacteria</taxon>
        <taxon>Pseudomonadati</taxon>
        <taxon>Pseudomonadota</taxon>
        <taxon>Alphaproteobacteria</taxon>
        <taxon>Hyphomicrobiales</taxon>
        <taxon>Phyllobacteriaceae</taxon>
        <taxon>Nitratireductor</taxon>
    </lineage>
</organism>
<gene>
    <name evidence="4" type="ORF">ACFPOD_07745</name>
</gene>
<keyword evidence="5" id="KW-1185">Reference proteome</keyword>
<keyword evidence="1" id="KW-0560">Oxidoreductase</keyword>
<dbReference type="Pfam" id="PF07992">
    <property type="entry name" value="Pyr_redox_2"/>
    <property type="match status" value="1"/>
</dbReference>
<dbReference type="SUPFAM" id="SSF51905">
    <property type="entry name" value="FAD/NAD(P)-binding domain"/>
    <property type="match status" value="1"/>
</dbReference>
<comment type="caution">
    <text evidence="4">The sequence shown here is derived from an EMBL/GenBank/DDBJ whole genome shotgun (WGS) entry which is preliminary data.</text>
</comment>
<dbReference type="InterPro" id="IPR007419">
    <property type="entry name" value="BFD-like_2Fe2S-bd_dom"/>
</dbReference>
<dbReference type="InterPro" id="IPR017224">
    <property type="entry name" value="Opine_Oxase_asu/HCN_bsu"/>
</dbReference>
<dbReference type="CDD" id="cd19946">
    <property type="entry name" value="GlpA-like_Fer2_BFD-like"/>
    <property type="match status" value="1"/>
</dbReference>
<feature type="domain" description="FAD/NAD(P)-binding" evidence="3">
    <location>
        <begin position="5"/>
        <end position="312"/>
    </location>
</feature>
<dbReference type="Gene3D" id="3.50.50.60">
    <property type="entry name" value="FAD/NAD(P)-binding domain"/>
    <property type="match status" value="2"/>
</dbReference>
<sequence>MNACDLAIIGAGPAGMAAATEAANAGLSVILLDEQPAPGGQIYRAIETVPEERRKLLGSDYGKGLSIAQAFRASNATYIPEATVWNINPDLSIDYSLNGGSSQVSTRHLLIATGAVERPTPMPGWTLPGVTTAGALQILLKAHGGVGDDVVLVGSGPLLYLLAQQMIEAGSPPKAIIETIDRSRYLKAARYLPRALSALSYLRKGMAMMRQIRRAGVPRYTGARDIRIEGTQRAEAVRFSVHGKSHRIEATSVALHQGVVPNQQATRLLGCDHVWSESQRCFIPKLDAFFESSVENVFVAGDGAGIAGAYSAEIRGRIVALRVAQKLGDDKGTQIRALQKRLSRDEAIRPFLETLYAPSDEVMVPHDDVLVCRCEEVTAGAIREAVDLGAPGPNQIKSFLRSGMGPCQGRMCGLAVSSIIAERRKEDPQSIGYYRLRPPLKPLLLSELAQLEREPTRDEPL</sequence>
<dbReference type="EMBL" id="JBHSNB010000001">
    <property type="protein sequence ID" value="MFC5584998.1"/>
    <property type="molecule type" value="Genomic_DNA"/>
</dbReference>
<dbReference type="RefSeq" id="WP_223019255.1">
    <property type="nucleotide sequence ID" value="NZ_CP078143.1"/>
</dbReference>
<evidence type="ECO:0000313" key="5">
    <source>
        <dbReference type="Proteomes" id="UP001596107"/>
    </source>
</evidence>
<evidence type="ECO:0000313" key="4">
    <source>
        <dbReference type="EMBL" id="MFC5584998.1"/>
    </source>
</evidence>
<dbReference type="Pfam" id="PF04324">
    <property type="entry name" value="Fer2_BFD"/>
    <property type="match status" value="1"/>
</dbReference>
<dbReference type="InterPro" id="IPR036188">
    <property type="entry name" value="FAD/NAD-bd_sf"/>
</dbReference>
<evidence type="ECO:0000256" key="1">
    <source>
        <dbReference type="ARBA" id="ARBA00023002"/>
    </source>
</evidence>
<feature type="domain" description="BFD-like [2Fe-2S]-binding" evidence="2">
    <location>
        <begin position="370"/>
        <end position="422"/>
    </location>
</feature>
<dbReference type="InterPro" id="IPR023753">
    <property type="entry name" value="FAD/NAD-binding_dom"/>
</dbReference>
<evidence type="ECO:0000259" key="2">
    <source>
        <dbReference type="Pfam" id="PF04324"/>
    </source>
</evidence>
<dbReference type="Gene3D" id="1.10.10.1100">
    <property type="entry name" value="BFD-like [2Fe-2S]-binding domain"/>
    <property type="match status" value="1"/>
</dbReference>
<dbReference type="InterPro" id="IPR051691">
    <property type="entry name" value="Metab_Enz_Cyan_OpOx_G3PDH"/>
</dbReference>
<name>A0ABW0T896_9HYPH</name>
<reference evidence="5" key="1">
    <citation type="journal article" date="2019" name="Int. J. Syst. Evol. Microbiol.">
        <title>The Global Catalogue of Microorganisms (GCM) 10K type strain sequencing project: providing services to taxonomists for standard genome sequencing and annotation.</title>
        <authorList>
            <consortium name="The Broad Institute Genomics Platform"/>
            <consortium name="The Broad Institute Genome Sequencing Center for Infectious Disease"/>
            <person name="Wu L."/>
            <person name="Ma J."/>
        </authorList>
    </citation>
    <scope>NUCLEOTIDE SEQUENCE [LARGE SCALE GENOMIC DNA]</scope>
    <source>
        <strain evidence="5">JCM 3366</strain>
    </source>
</reference>
<dbReference type="PANTHER" id="PTHR42949">
    <property type="entry name" value="ANAEROBIC GLYCEROL-3-PHOSPHATE DEHYDROGENASE SUBUNIT B"/>
    <property type="match status" value="1"/>
</dbReference>
<protein>
    <submittedName>
        <fullName evidence="4">NAD(P)/FAD-dependent oxidoreductase</fullName>
    </submittedName>
</protein>
<evidence type="ECO:0000259" key="3">
    <source>
        <dbReference type="Pfam" id="PF07992"/>
    </source>
</evidence>
<accession>A0ABW0T896</accession>
<dbReference type="PRINTS" id="PR00469">
    <property type="entry name" value="PNDRDTASEII"/>
</dbReference>
<dbReference type="PIRSF" id="PIRSF037495">
    <property type="entry name" value="Opine_OX_OoxA/HcnB"/>
    <property type="match status" value="1"/>
</dbReference>